<dbReference type="OrthoDB" id="5982980at2"/>
<dbReference type="SUPFAM" id="SSF48452">
    <property type="entry name" value="TPR-like"/>
    <property type="match status" value="1"/>
</dbReference>
<dbReference type="AlphaFoldDB" id="A0A0G3H3K1"/>
<evidence type="ECO:0000313" key="2">
    <source>
        <dbReference type="Proteomes" id="UP000035199"/>
    </source>
</evidence>
<organism evidence="1 2">
    <name type="scientific">Corynebacterium mustelae</name>
    <dbReference type="NCBI Taxonomy" id="571915"/>
    <lineage>
        <taxon>Bacteria</taxon>
        <taxon>Bacillati</taxon>
        <taxon>Actinomycetota</taxon>
        <taxon>Actinomycetes</taxon>
        <taxon>Mycobacteriales</taxon>
        <taxon>Corynebacteriaceae</taxon>
        <taxon>Corynebacterium</taxon>
    </lineage>
</organism>
<proteinExistence type="predicted"/>
<name>A0A0G3H3K1_9CORY</name>
<dbReference type="RefSeq" id="WP_047261829.1">
    <property type="nucleotide sequence ID" value="NZ_CP011542.1"/>
</dbReference>
<reference evidence="2" key="2">
    <citation type="submission" date="2015-05" db="EMBL/GenBank/DDBJ databases">
        <title>Complete genome sequence of Corynebacterium mustelae DSM 45274, isolated from various tissues of a male ferret with lethal sepsis.</title>
        <authorList>
            <person name="Ruckert C."/>
            <person name="Albersmeier A."/>
            <person name="Winkler A."/>
            <person name="Tauch A."/>
        </authorList>
    </citation>
    <scope>NUCLEOTIDE SEQUENCE [LARGE SCALE GENOMIC DNA]</scope>
    <source>
        <strain evidence="2">DSM 45274</strain>
    </source>
</reference>
<dbReference type="STRING" id="571915.CMUST_06610"/>
<dbReference type="Gene3D" id="1.25.40.10">
    <property type="entry name" value="Tetratricopeptide repeat domain"/>
    <property type="match status" value="1"/>
</dbReference>
<gene>
    <name evidence="1" type="ORF">CMUST_06610</name>
</gene>
<dbReference type="KEGG" id="cmv:CMUST_06610"/>
<evidence type="ECO:0000313" key="1">
    <source>
        <dbReference type="EMBL" id="AKK05657.1"/>
    </source>
</evidence>
<keyword evidence="2" id="KW-1185">Reference proteome</keyword>
<accession>A0A0G3H3K1</accession>
<sequence>MAWFNSKLENQALEAFDQGNLESASELYLQAIKEKPLRIDFYYMAGLCFKYLRKWEESLTYNLQAIELNDEIDEAAHWNAAIAATALGKWDIARKVWNAVGMPITEGEGEIVENFGFAVIYLNPWGAGETLFAERIDPVRARIVNVPFPKSGHRYGDIVLHDGAPIGQREAQGQTFTIFNEMQVLERSPYLTYNVTVTAESPEDSAALTELVEPTGGMAEDWTRTTSYLCKKCSYGVPHDDDDHDHDLAAEDQWVTEREFGIGMASREKLDEILLEWEANGPGRRVIDITLEEYPLPEPEDGQTWWLGLDGEH</sequence>
<dbReference type="InterPro" id="IPR011990">
    <property type="entry name" value="TPR-like_helical_dom_sf"/>
</dbReference>
<reference evidence="1 2" key="1">
    <citation type="journal article" date="2015" name="Genome Announc.">
        <title>Complete Genome Sequence of the Type Strain Corynebacterium mustelae DSM 45274, Isolated from Various Tissues of a Male Ferret with Lethal Sepsis.</title>
        <authorList>
            <person name="Ruckert C."/>
            <person name="Eimer J."/>
            <person name="Winkler A."/>
            <person name="Tauch A."/>
        </authorList>
    </citation>
    <scope>NUCLEOTIDE SEQUENCE [LARGE SCALE GENOMIC DNA]</scope>
    <source>
        <strain evidence="1 2">DSM 45274</strain>
    </source>
</reference>
<dbReference type="PATRIC" id="fig|571915.4.peg.1406"/>
<dbReference type="EMBL" id="CP011542">
    <property type="protein sequence ID" value="AKK05657.1"/>
    <property type="molecule type" value="Genomic_DNA"/>
</dbReference>
<protein>
    <submittedName>
        <fullName evidence="1">TPR repeat</fullName>
    </submittedName>
</protein>
<dbReference type="Proteomes" id="UP000035199">
    <property type="component" value="Chromosome"/>
</dbReference>